<name>E9GRJ1_DAPPU</name>
<dbReference type="PANTHER" id="PTHR46670:SF3">
    <property type="entry name" value="ENDONUCLEASE_EXONUCLEASE_PHOSPHATASE DOMAIN-CONTAINING PROTEIN"/>
    <property type="match status" value="1"/>
</dbReference>
<sequence>MGKKVVVMKRVKSQKKLSAELIYPNLINNQLSKGMRNRAYQDCYSNTSLNPIDLDLLTITEFWLTPEHGEEILRSVCPDGFRAVKITRPGKSGGGLAVIHRDTIRARSILLEARPATFEKLALSLQFNSTGFNLVVIYRPPASMTDVFMSEFSDLLEVLLVLRGRLEQSIRYFGADLTKLPLFTNTADDVNSFLNQYNSGLRDWLDHHAPLYRRTFAIRPDNPWSKPVFAAKRRSIRCLERRWKRTTLVIDGQILRARVQELRDARLQRISLYKIVDTFFLKKPTLKLSSHNSVLELAKRFSQFSTKKISDIRQQQIIGHQEPIPF</sequence>
<dbReference type="PANTHER" id="PTHR46670">
    <property type="entry name" value="ENDO/EXONUCLEASE/PHOSPHATASE DOMAIN-CONTAINING PROTEIN"/>
    <property type="match status" value="1"/>
</dbReference>
<dbReference type="SUPFAM" id="SSF56219">
    <property type="entry name" value="DNase I-like"/>
    <property type="match status" value="1"/>
</dbReference>
<dbReference type="Gene3D" id="3.60.10.10">
    <property type="entry name" value="Endonuclease/exonuclease/phosphatase"/>
    <property type="match status" value="1"/>
</dbReference>
<dbReference type="HOGENOM" id="CLU_000680_39_4_1"/>
<gene>
    <name evidence="1" type="ORF">DAPPUDRAFT_105703</name>
</gene>
<proteinExistence type="predicted"/>
<dbReference type="Proteomes" id="UP000000305">
    <property type="component" value="Unassembled WGS sequence"/>
</dbReference>
<dbReference type="InterPro" id="IPR036691">
    <property type="entry name" value="Endo/exonu/phosph_ase_sf"/>
</dbReference>
<evidence type="ECO:0000313" key="2">
    <source>
        <dbReference type="Proteomes" id="UP000000305"/>
    </source>
</evidence>
<reference evidence="1 2" key="1">
    <citation type="journal article" date="2011" name="Science">
        <title>The ecoresponsive genome of Daphnia pulex.</title>
        <authorList>
            <person name="Colbourne J.K."/>
            <person name="Pfrender M.E."/>
            <person name="Gilbert D."/>
            <person name="Thomas W.K."/>
            <person name="Tucker A."/>
            <person name="Oakley T.H."/>
            <person name="Tokishita S."/>
            <person name="Aerts A."/>
            <person name="Arnold G.J."/>
            <person name="Basu M.K."/>
            <person name="Bauer D.J."/>
            <person name="Caceres C.E."/>
            <person name="Carmel L."/>
            <person name="Casola C."/>
            <person name="Choi J.H."/>
            <person name="Detter J.C."/>
            <person name="Dong Q."/>
            <person name="Dusheyko S."/>
            <person name="Eads B.D."/>
            <person name="Frohlich T."/>
            <person name="Geiler-Samerotte K.A."/>
            <person name="Gerlach D."/>
            <person name="Hatcher P."/>
            <person name="Jogdeo S."/>
            <person name="Krijgsveld J."/>
            <person name="Kriventseva E.V."/>
            <person name="Kultz D."/>
            <person name="Laforsch C."/>
            <person name="Lindquist E."/>
            <person name="Lopez J."/>
            <person name="Manak J.R."/>
            <person name="Muller J."/>
            <person name="Pangilinan J."/>
            <person name="Patwardhan R.P."/>
            <person name="Pitluck S."/>
            <person name="Pritham E.J."/>
            <person name="Rechtsteiner A."/>
            <person name="Rho M."/>
            <person name="Rogozin I.B."/>
            <person name="Sakarya O."/>
            <person name="Salamov A."/>
            <person name="Schaack S."/>
            <person name="Shapiro H."/>
            <person name="Shiga Y."/>
            <person name="Skalitzky C."/>
            <person name="Smith Z."/>
            <person name="Souvorov A."/>
            <person name="Sung W."/>
            <person name="Tang Z."/>
            <person name="Tsuchiya D."/>
            <person name="Tu H."/>
            <person name="Vos H."/>
            <person name="Wang M."/>
            <person name="Wolf Y.I."/>
            <person name="Yamagata H."/>
            <person name="Yamada T."/>
            <person name="Ye Y."/>
            <person name="Shaw J.R."/>
            <person name="Andrews J."/>
            <person name="Crease T.J."/>
            <person name="Tang H."/>
            <person name="Lucas S.M."/>
            <person name="Robertson H.M."/>
            <person name="Bork P."/>
            <person name="Koonin E.V."/>
            <person name="Zdobnov E.M."/>
            <person name="Grigoriev I.V."/>
            <person name="Lynch M."/>
            <person name="Boore J.L."/>
        </authorList>
    </citation>
    <scope>NUCLEOTIDE SEQUENCE [LARGE SCALE GENOMIC DNA]</scope>
</reference>
<dbReference type="KEGG" id="dpx:DAPPUDRAFT_105703"/>
<evidence type="ECO:0000313" key="1">
    <source>
        <dbReference type="EMBL" id="EFX77783.1"/>
    </source>
</evidence>
<dbReference type="AlphaFoldDB" id="E9GRJ1"/>
<accession>E9GRJ1</accession>
<dbReference type="EMBL" id="GL732560">
    <property type="protein sequence ID" value="EFX77783.1"/>
    <property type="molecule type" value="Genomic_DNA"/>
</dbReference>
<evidence type="ECO:0008006" key="3">
    <source>
        <dbReference type="Google" id="ProtNLM"/>
    </source>
</evidence>
<protein>
    <recommendedName>
        <fullName evidence="3">Endonuclease/exonuclease/phosphatase domain-containing protein</fullName>
    </recommendedName>
</protein>
<dbReference type="OrthoDB" id="6340572at2759"/>
<keyword evidence="2" id="KW-1185">Reference proteome</keyword>
<dbReference type="InParanoid" id="E9GRJ1"/>
<dbReference type="PhylomeDB" id="E9GRJ1"/>
<organism evidence="1 2">
    <name type="scientific">Daphnia pulex</name>
    <name type="common">Water flea</name>
    <dbReference type="NCBI Taxonomy" id="6669"/>
    <lineage>
        <taxon>Eukaryota</taxon>
        <taxon>Metazoa</taxon>
        <taxon>Ecdysozoa</taxon>
        <taxon>Arthropoda</taxon>
        <taxon>Crustacea</taxon>
        <taxon>Branchiopoda</taxon>
        <taxon>Diplostraca</taxon>
        <taxon>Cladocera</taxon>
        <taxon>Anomopoda</taxon>
        <taxon>Daphniidae</taxon>
        <taxon>Daphnia</taxon>
    </lineage>
</organism>